<keyword evidence="2" id="KW-0472">Membrane</keyword>
<feature type="transmembrane region" description="Helical" evidence="2">
    <location>
        <begin position="71"/>
        <end position="89"/>
    </location>
</feature>
<feature type="compositionally biased region" description="Low complexity" evidence="1">
    <location>
        <begin position="348"/>
        <end position="359"/>
    </location>
</feature>
<keyword evidence="2" id="KW-0812">Transmembrane</keyword>
<dbReference type="AlphaFoldDB" id="A0A7W8A2V0"/>
<organism evidence="3 4">
    <name type="scientific">Nonomuraea endophytica</name>
    <dbReference type="NCBI Taxonomy" id="714136"/>
    <lineage>
        <taxon>Bacteria</taxon>
        <taxon>Bacillati</taxon>
        <taxon>Actinomycetota</taxon>
        <taxon>Actinomycetes</taxon>
        <taxon>Streptosporangiales</taxon>
        <taxon>Streptosporangiaceae</taxon>
        <taxon>Nonomuraea</taxon>
    </lineage>
</organism>
<comment type="caution">
    <text evidence="3">The sequence shown here is derived from an EMBL/GenBank/DDBJ whole genome shotgun (WGS) entry which is preliminary data.</text>
</comment>
<keyword evidence="4" id="KW-1185">Reference proteome</keyword>
<keyword evidence="2" id="KW-1133">Transmembrane helix</keyword>
<feature type="transmembrane region" description="Helical" evidence="2">
    <location>
        <begin position="48"/>
        <end position="65"/>
    </location>
</feature>
<evidence type="ECO:0000313" key="4">
    <source>
        <dbReference type="Proteomes" id="UP000568380"/>
    </source>
</evidence>
<feature type="region of interest" description="Disordered" evidence="1">
    <location>
        <begin position="292"/>
        <end position="359"/>
    </location>
</feature>
<reference evidence="3 4" key="1">
    <citation type="submission" date="2020-08" db="EMBL/GenBank/DDBJ databases">
        <title>Genomic Encyclopedia of Type Strains, Phase IV (KMG-IV): sequencing the most valuable type-strain genomes for metagenomic binning, comparative biology and taxonomic classification.</title>
        <authorList>
            <person name="Goeker M."/>
        </authorList>
    </citation>
    <scope>NUCLEOTIDE SEQUENCE [LARGE SCALE GENOMIC DNA]</scope>
    <source>
        <strain evidence="3 4">DSM 45385</strain>
    </source>
</reference>
<dbReference type="EMBL" id="JACHIN010000005">
    <property type="protein sequence ID" value="MBB5078493.1"/>
    <property type="molecule type" value="Genomic_DNA"/>
</dbReference>
<feature type="compositionally biased region" description="Basic and acidic residues" evidence="1">
    <location>
        <begin position="292"/>
        <end position="305"/>
    </location>
</feature>
<evidence type="ECO:0000256" key="2">
    <source>
        <dbReference type="SAM" id="Phobius"/>
    </source>
</evidence>
<name>A0A7W8A2V0_9ACTN</name>
<sequence>MADVIVDPDVPDHDAHLLRRHGPLLARIRRGWVPPPRTDASPAHKQKLQLGLSAALAVLLIITVVNSGFDGFGFVLGITTVIIFMTGIVRRDIDPVEDEREANLREVFEHARWYEGRFILLGDLDESSQRLLGRAGRAVQAVLASRVNAEGLLDDVRNAVMLPAEEWEVARLLAKLSSLRAQHHRTVSNGLAPEVQAVAAPLARALDISEAAVVARVEALERYADHVAEAERAFHAHHQIEELRERLPQYEELVAESGADGFAVPELDRLAGDADLLEQALRRSVRSAHEAFRHLDPQDQKHLAPAEDDTPQDDTPQGDTPPDDTPPDDTPHGGTWPGDPRERDTRPGDTGPGDTRPGG</sequence>
<accession>A0A7W8A2V0</accession>
<dbReference type="Proteomes" id="UP000568380">
    <property type="component" value="Unassembled WGS sequence"/>
</dbReference>
<evidence type="ECO:0000256" key="1">
    <source>
        <dbReference type="SAM" id="MobiDB-lite"/>
    </source>
</evidence>
<proteinExistence type="predicted"/>
<evidence type="ECO:0000313" key="3">
    <source>
        <dbReference type="EMBL" id="MBB5078493.1"/>
    </source>
</evidence>
<protein>
    <submittedName>
        <fullName evidence="3">Uncharacterized protein</fullName>
    </submittedName>
</protein>
<dbReference type="RefSeq" id="WP_184963314.1">
    <property type="nucleotide sequence ID" value="NZ_JACHIN010000005.1"/>
</dbReference>
<gene>
    <name evidence="3" type="ORF">HNR40_003979</name>
</gene>